<reference evidence="1" key="1">
    <citation type="journal article" name="DNA Res.">
        <title>The physiological potential of anammox bacteria as revealed by their core genome structure.</title>
        <authorList>
            <person name="Okubo T."/>
            <person name="Toyoda A."/>
            <person name="Fukuhara K."/>
            <person name="Uchiyama I."/>
            <person name="Harigaya Y."/>
            <person name="Kuroiwa M."/>
            <person name="Suzuki T."/>
            <person name="Murakami Y."/>
            <person name="Suwa Y."/>
            <person name="Takami H."/>
        </authorList>
    </citation>
    <scope>NUCLEOTIDE SEQUENCE</scope>
    <source>
        <strain evidence="1">317325-3</strain>
    </source>
</reference>
<dbReference type="KEGG" id="ddz:DSYM_17860"/>
<evidence type="ECO:0000313" key="2">
    <source>
        <dbReference type="Proteomes" id="UP000662914"/>
    </source>
</evidence>
<dbReference type="AlphaFoldDB" id="A0A809RXK3"/>
<sequence length="106" mass="12261">MTKKERGLLYLLERSAELLELHAEELRAAHTIRGRWPKEDEHGARRDFDEMCDMAKGLRKAHKYHKPNPLGGPAKMFDSIADRMRAGDSMKECMADYGLKFKRSNV</sequence>
<name>A0A809RXK3_9PROT</name>
<organism evidence="1 2">
    <name type="scientific">Candidatus Desulfobacillus denitrificans</name>
    <dbReference type="NCBI Taxonomy" id="2608985"/>
    <lineage>
        <taxon>Bacteria</taxon>
        <taxon>Pseudomonadati</taxon>
        <taxon>Pseudomonadota</taxon>
        <taxon>Betaproteobacteria</taxon>
        <taxon>Candidatus Desulfobacillus</taxon>
    </lineage>
</organism>
<evidence type="ECO:0000313" key="1">
    <source>
        <dbReference type="EMBL" id="BBO21087.1"/>
    </source>
</evidence>
<dbReference type="Proteomes" id="UP000662914">
    <property type="component" value="Chromosome"/>
</dbReference>
<protein>
    <submittedName>
        <fullName evidence="1">Uncharacterized protein</fullName>
    </submittedName>
</protein>
<gene>
    <name evidence="1" type="ORF">DSYM_17860</name>
</gene>
<dbReference type="EMBL" id="AP021857">
    <property type="protein sequence ID" value="BBO21087.1"/>
    <property type="molecule type" value="Genomic_DNA"/>
</dbReference>
<accession>A0A809RXK3</accession>
<proteinExistence type="predicted"/>